<dbReference type="InterPro" id="IPR037069">
    <property type="entry name" value="AcylCoA_DH/ox_N_sf"/>
</dbReference>
<dbReference type="GO" id="GO:0000062">
    <property type="term" value="F:fatty-acyl-CoA binding"/>
    <property type="evidence" value="ECO:0007669"/>
    <property type="project" value="TreeGrafter"/>
</dbReference>
<dbReference type="Gene3D" id="1.10.540.10">
    <property type="entry name" value="Acyl-CoA dehydrogenase/oxidase, N-terminal domain"/>
    <property type="match status" value="1"/>
</dbReference>
<evidence type="ECO:0000256" key="11">
    <source>
        <dbReference type="RuleBase" id="RU362125"/>
    </source>
</evidence>
<dbReference type="SUPFAM" id="SSF47203">
    <property type="entry name" value="Acyl-CoA dehydrogenase C-terminal domain-like"/>
    <property type="match status" value="1"/>
</dbReference>
<dbReference type="OrthoDB" id="9764422at2"/>
<dbReference type="InterPro" id="IPR046373">
    <property type="entry name" value="Acyl-CoA_Oxase/DH_mid-dom_sf"/>
</dbReference>
<dbReference type="SUPFAM" id="SSF56645">
    <property type="entry name" value="Acyl-CoA dehydrogenase NM domain-like"/>
    <property type="match status" value="1"/>
</dbReference>
<dbReference type="Gene3D" id="1.20.140.10">
    <property type="entry name" value="Butyryl-CoA Dehydrogenase, subunit A, domain 3"/>
    <property type="match status" value="1"/>
</dbReference>
<comment type="pathway">
    <text evidence="8">Amino-acid metabolism; tryptophan metabolism.</text>
</comment>
<evidence type="ECO:0000256" key="7">
    <source>
        <dbReference type="ARBA" id="ARBA00037899"/>
    </source>
</evidence>
<evidence type="ECO:0000256" key="8">
    <source>
        <dbReference type="ARBA" id="ARBA00037927"/>
    </source>
</evidence>
<evidence type="ECO:0000259" key="13">
    <source>
        <dbReference type="Pfam" id="PF02770"/>
    </source>
</evidence>
<organism evidence="15 16">
    <name type="scientific">Marinoscillum furvescens DSM 4134</name>
    <dbReference type="NCBI Taxonomy" id="1122208"/>
    <lineage>
        <taxon>Bacteria</taxon>
        <taxon>Pseudomonadati</taxon>
        <taxon>Bacteroidota</taxon>
        <taxon>Cytophagia</taxon>
        <taxon>Cytophagales</taxon>
        <taxon>Reichenbachiellaceae</taxon>
        <taxon>Marinoscillum</taxon>
    </lineage>
</organism>
<dbReference type="InterPro" id="IPR006089">
    <property type="entry name" value="Acyl-CoA_DH_CS"/>
</dbReference>
<dbReference type="GO" id="GO:0033539">
    <property type="term" value="P:fatty acid beta-oxidation using acyl-CoA dehydrogenase"/>
    <property type="evidence" value="ECO:0007669"/>
    <property type="project" value="TreeGrafter"/>
</dbReference>
<evidence type="ECO:0000256" key="10">
    <source>
        <dbReference type="ARBA" id="ARBA00049493"/>
    </source>
</evidence>
<evidence type="ECO:0000256" key="6">
    <source>
        <dbReference type="ARBA" id="ARBA00023002"/>
    </source>
</evidence>
<dbReference type="RefSeq" id="WP_115869269.1">
    <property type="nucleotide sequence ID" value="NZ_QREG01000017.1"/>
</dbReference>
<evidence type="ECO:0000256" key="3">
    <source>
        <dbReference type="ARBA" id="ARBA00022630"/>
    </source>
</evidence>
<comment type="cofactor">
    <cofactor evidence="1 11">
        <name>FAD</name>
        <dbReference type="ChEBI" id="CHEBI:57692"/>
    </cofactor>
</comment>
<evidence type="ECO:0000259" key="12">
    <source>
        <dbReference type="Pfam" id="PF00441"/>
    </source>
</evidence>
<dbReference type="Pfam" id="PF00441">
    <property type="entry name" value="Acyl-CoA_dh_1"/>
    <property type="match status" value="1"/>
</dbReference>
<keyword evidence="4 11" id="KW-0274">FAD</keyword>
<dbReference type="EC" id="1.3.8.6" evidence="9"/>
<feature type="domain" description="Acyl-CoA dehydrogenase/oxidase N-terminal" evidence="14">
    <location>
        <begin position="34"/>
        <end position="146"/>
    </location>
</feature>
<dbReference type="EMBL" id="QREG01000017">
    <property type="protein sequence ID" value="RED95633.1"/>
    <property type="molecule type" value="Genomic_DNA"/>
</dbReference>
<dbReference type="InterPro" id="IPR036250">
    <property type="entry name" value="AcylCo_DH-like_C"/>
</dbReference>
<evidence type="ECO:0000256" key="4">
    <source>
        <dbReference type="ARBA" id="ARBA00022827"/>
    </source>
</evidence>
<dbReference type="InterPro" id="IPR006091">
    <property type="entry name" value="Acyl-CoA_Oxase/DH_mid-dom"/>
</dbReference>
<dbReference type="PANTHER" id="PTHR42807">
    <property type="entry name" value="GLUTARYL-COA DEHYDROGENASE, MITOCHONDRIAL"/>
    <property type="match status" value="1"/>
</dbReference>
<keyword evidence="5" id="KW-0809">Transit peptide</keyword>
<dbReference type="Gene3D" id="2.40.110.10">
    <property type="entry name" value="Butyryl-CoA Dehydrogenase, subunit A, domain 2"/>
    <property type="match status" value="1"/>
</dbReference>
<name>A0A3D9L0E9_MARFU</name>
<dbReference type="InterPro" id="IPR013786">
    <property type="entry name" value="AcylCoA_DH/ox_N"/>
</dbReference>
<dbReference type="Pfam" id="PF02771">
    <property type="entry name" value="Acyl-CoA_dh_N"/>
    <property type="match status" value="1"/>
</dbReference>
<evidence type="ECO:0000313" key="16">
    <source>
        <dbReference type="Proteomes" id="UP000256779"/>
    </source>
</evidence>
<protein>
    <recommendedName>
        <fullName evidence="9">glutaryl-CoA dehydrogenase (ETF)</fullName>
        <ecNumber evidence="9">1.3.8.6</ecNumber>
    </recommendedName>
</protein>
<keyword evidence="3 11" id="KW-0285">Flavoprotein</keyword>
<comment type="similarity">
    <text evidence="2 11">Belongs to the acyl-CoA dehydrogenase family.</text>
</comment>
<evidence type="ECO:0000313" key="15">
    <source>
        <dbReference type="EMBL" id="RED95633.1"/>
    </source>
</evidence>
<gene>
    <name evidence="15" type="ORF">C7460_11783</name>
</gene>
<feature type="domain" description="Acyl-CoA dehydrogenase/oxidase C-terminal" evidence="12">
    <location>
        <begin position="253"/>
        <end position="399"/>
    </location>
</feature>
<evidence type="ECO:0000256" key="9">
    <source>
        <dbReference type="ARBA" id="ARBA00039033"/>
    </source>
</evidence>
<dbReference type="Pfam" id="PF02770">
    <property type="entry name" value="Acyl-CoA_dh_M"/>
    <property type="match status" value="1"/>
</dbReference>
<evidence type="ECO:0000256" key="2">
    <source>
        <dbReference type="ARBA" id="ARBA00009347"/>
    </source>
</evidence>
<dbReference type="PANTHER" id="PTHR42807:SF1">
    <property type="entry name" value="GLUTARYL-COA DEHYDROGENASE, MITOCHONDRIAL"/>
    <property type="match status" value="1"/>
</dbReference>
<dbReference type="PROSITE" id="PS00073">
    <property type="entry name" value="ACYL_COA_DH_2"/>
    <property type="match status" value="1"/>
</dbReference>
<dbReference type="InterPro" id="IPR009075">
    <property type="entry name" value="AcylCo_DH/oxidase_C"/>
</dbReference>
<evidence type="ECO:0000256" key="5">
    <source>
        <dbReference type="ARBA" id="ARBA00022946"/>
    </source>
</evidence>
<dbReference type="GO" id="GO:0050660">
    <property type="term" value="F:flavin adenine dinucleotide binding"/>
    <property type="evidence" value="ECO:0007669"/>
    <property type="project" value="InterPro"/>
</dbReference>
<dbReference type="FunFam" id="1.10.540.10:FF:000002">
    <property type="entry name" value="Acyl-CoA dehydrogenase FadE19"/>
    <property type="match status" value="1"/>
</dbReference>
<dbReference type="Proteomes" id="UP000256779">
    <property type="component" value="Unassembled WGS sequence"/>
</dbReference>
<feature type="domain" description="Acyl-CoA oxidase/dehydrogenase middle" evidence="13">
    <location>
        <begin position="150"/>
        <end position="241"/>
    </location>
</feature>
<comment type="catalytic activity">
    <reaction evidence="10">
        <text>glutaryl-CoA + oxidized [electron-transfer flavoprotein] + 2 H(+) = (2E)-butenoyl-CoA + reduced [electron-transfer flavoprotein] + CO2</text>
        <dbReference type="Rhea" id="RHEA:13389"/>
        <dbReference type="Rhea" id="RHEA-COMP:10685"/>
        <dbReference type="Rhea" id="RHEA-COMP:10686"/>
        <dbReference type="ChEBI" id="CHEBI:15378"/>
        <dbReference type="ChEBI" id="CHEBI:16526"/>
        <dbReference type="ChEBI" id="CHEBI:57332"/>
        <dbReference type="ChEBI" id="CHEBI:57378"/>
        <dbReference type="ChEBI" id="CHEBI:57692"/>
        <dbReference type="ChEBI" id="CHEBI:58307"/>
        <dbReference type="EC" id="1.3.8.6"/>
    </reaction>
</comment>
<comment type="caution">
    <text evidence="15">The sequence shown here is derived from an EMBL/GenBank/DDBJ whole genome shotgun (WGS) entry which is preliminary data.</text>
</comment>
<keyword evidence="6 11" id="KW-0560">Oxidoreductase</keyword>
<comment type="pathway">
    <text evidence="7">Amino-acid metabolism; lysine degradation.</text>
</comment>
<sequence length="407" mass="44885">MSTDTLTQNGQAAKRSFTDDFESPDFYQLDDLLTDEHKLIRSSIRDFVKKEITPYIEDWAENNQFPADIVSKFGEIGAFGPTVPVDYGGGGLDYTSYGLIMQEIERGDSGMRSTASVQGSLVMYPIYAYGSEEQRKKYLPKLASGEMLGCFGLTEPNHGSNPGGMETHIKDMGDHFLLNGAKMWISNAPKADIAVVWAKNQDGRIKGLIIERGMEGFTTPETHGKWSLRASCTGELVFSDVKVPKENVLPNKDGLGAPLGCLDKARYGIAWGVVGAAMDCYESARKYALEREQFGKPIASFQLVQKKLAEMLTEITKAQLVNWRLGKLMDEGKATSAQISLAKRNNVEIALNIAREARQIHGGMGITGEYPMMRHMMNLESVVTYEGTHDIHLLILGHKITGIPAFG</sequence>
<dbReference type="InterPro" id="IPR009100">
    <property type="entry name" value="AcylCoA_DH/oxidase_NM_dom_sf"/>
</dbReference>
<reference evidence="15 16" key="1">
    <citation type="submission" date="2018-07" db="EMBL/GenBank/DDBJ databases">
        <title>Genomic Encyclopedia of Type Strains, Phase IV (KMG-IV): sequencing the most valuable type-strain genomes for metagenomic binning, comparative biology and taxonomic classification.</title>
        <authorList>
            <person name="Goeker M."/>
        </authorList>
    </citation>
    <scope>NUCLEOTIDE SEQUENCE [LARGE SCALE GENOMIC DNA]</scope>
    <source>
        <strain evidence="15 16">DSM 4134</strain>
    </source>
</reference>
<keyword evidence="16" id="KW-1185">Reference proteome</keyword>
<accession>A0A3D9L0E9</accession>
<evidence type="ECO:0000259" key="14">
    <source>
        <dbReference type="Pfam" id="PF02771"/>
    </source>
</evidence>
<dbReference type="GO" id="GO:0046949">
    <property type="term" value="P:fatty-acyl-CoA biosynthetic process"/>
    <property type="evidence" value="ECO:0007669"/>
    <property type="project" value="TreeGrafter"/>
</dbReference>
<dbReference type="AlphaFoldDB" id="A0A3D9L0E9"/>
<proteinExistence type="inferred from homology"/>
<dbReference type="GO" id="GO:0004361">
    <property type="term" value="F:glutaryl-CoA dehydrogenase activity"/>
    <property type="evidence" value="ECO:0007669"/>
    <property type="project" value="UniProtKB-EC"/>
</dbReference>
<evidence type="ECO:0000256" key="1">
    <source>
        <dbReference type="ARBA" id="ARBA00001974"/>
    </source>
</evidence>
<dbReference type="InterPro" id="IPR052033">
    <property type="entry name" value="Glutaryl-CoA_DH_mitochondrial"/>
</dbReference>